<dbReference type="Pfam" id="PF02643">
    <property type="entry name" value="DUF192"/>
    <property type="match status" value="1"/>
</dbReference>
<dbReference type="EMBL" id="SRMF01000001">
    <property type="protein sequence ID" value="TGG95932.1"/>
    <property type="molecule type" value="Genomic_DNA"/>
</dbReference>
<evidence type="ECO:0000313" key="2">
    <source>
        <dbReference type="EMBL" id="TGG95932.1"/>
    </source>
</evidence>
<comment type="caution">
    <text evidence="2">The sequence shown here is derived from an EMBL/GenBank/DDBJ whole genome shotgun (WGS) entry which is preliminary data.</text>
</comment>
<keyword evidence="1" id="KW-0732">Signal</keyword>
<name>A0A4Z0WCK0_9GAMM</name>
<accession>A0A4Z0WCK0</accession>
<evidence type="ECO:0000313" key="3">
    <source>
        <dbReference type="Proteomes" id="UP000297475"/>
    </source>
</evidence>
<dbReference type="PANTHER" id="PTHR37953:SF1">
    <property type="entry name" value="UPF0127 PROTEIN MJ1496"/>
    <property type="match status" value="1"/>
</dbReference>
<feature type="signal peptide" evidence="1">
    <location>
        <begin position="1"/>
        <end position="26"/>
    </location>
</feature>
<dbReference type="OrthoDB" id="9808290at2"/>
<proteinExistence type="predicted"/>
<dbReference type="RefSeq" id="WP_135481996.1">
    <property type="nucleotide sequence ID" value="NZ_SRMF01000001.1"/>
</dbReference>
<keyword evidence="3" id="KW-1185">Reference proteome</keyword>
<dbReference type="AlphaFoldDB" id="A0A4Z0WCK0"/>
<dbReference type="Proteomes" id="UP000297475">
    <property type="component" value="Unassembled WGS sequence"/>
</dbReference>
<reference evidence="2 3" key="1">
    <citation type="submission" date="2019-04" db="EMBL/GenBank/DDBJ databases">
        <title>Natronospirillum operosus gen. nov., sp. nov., a haloalkaliphilic satellite isolated from decaying biomass of laboratory culture of cyanobacterium Geitlerinema sp. and proposal of Natronospirillaceae fam. nov. and Saccharospirillaceae fam. nov.</title>
        <authorList>
            <person name="Kevbrin V."/>
            <person name="Boltyanskaya Y."/>
            <person name="Koziaeva V."/>
            <person name="Grouzdev D.S."/>
            <person name="Park M."/>
            <person name="Cho J."/>
        </authorList>
    </citation>
    <scope>NUCLEOTIDE SEQUENCE [LARGE SCALE GENOMIC DNA]</scope>
    <source>
        <strain evidence="2 3">G-116</strain>
    </source>
</reference>
<protein>
    <submittedName>
        <fullName evidence="2">DUF192 domain-containing protein</fullName>
    </submittedName>
</protein>
<organism evidence="2 3">
    <name type="scientific">Natronospirillum operosum</name>
    <dbReference type="NCBI Taxonomy" id="2759953"/>
    <lineage>
        <taxon>Bacteria</taxon>
        <taxon>Pseudomonadati</taxon>
        <taxon>Pseudomonadota</taxon>
        <taxon>Gammaproteobacteria</taxon>
        <taxon>Oceanospirillales</taxon>
        <taxon>Natronospirillaceae</taxon>
        <taxon>Natronospirillum</taxon>
    </lineage>
</organism>
<dbReference type="InterPro" id="IPR003795">
    <property type="entry name" value="DUF192"/>
</dbReference>
<feature type="chain" id="PRO_5021207801" evidence="1">
    <location>
        <begin position="27"/>
        <end position="146"/>
    </location>
</feature>
<dbReference type="PANTHER" id="PTHR37953">
    <property type="entry name" value="UPF0127 PROTEIN MJ1496"/>
    <property type="match status" value="1"/>
</dbReference>
<sequence>MIFWRRFRTGLWQCLLVLVLAGSLAAEELAVTTLVIGDQALQTELAVTPEQRNTGLMHREHLPPDAAMLFVYAATGQRCFWMHNTLIPLTLAFLADDGTVLQLVDMTPQSRDVHCSAMPVQYALEVNQGWFEQHGLGLGDRVQGLP</sequence>
<dbReference type="InterPro" id="IPR038695">
    <property type="entry name" value="Saro_0823-like_sf"/>
</dbReference>
<dbReference type="Gene3D" id="2.60.120.1140">
    <property type="entry name" value="Protein of unknown function DUF192"/>
    <property type="match status" value="1"/>
</dbReference>
<evidence type="ECO:0000256" key="1">
    <source>
        <dbReference type="SAM" id="SignalP"/>
    </source>
</evidence>
<gene>
    <name evidence="2" type="ORF">E4656_05915</name>
</gene>